<dbReference type="Pfam" id="PF03033">
    <property type="entry name" value="Glyco_transf_28"/>
    <property type="match status" value="1"/>
</dbReference>
<dbReference type="CDD" id="cd03784">
    <property type="entry name" value="GT1_Gtf-like"/>
    <property type="match status" value="1"/>
</dbReference>
<feature type="domain" description="Erythromycin biosynthesis protein CIII-like C-terminal" evidence="2">
    <location>
        <begin position="299"/>
        <end position="369"/>
    </location>
</feature>
<keyword evidence="4" id="KW-1185">Reference proteome</keyword>
<organism evidence="3 4">
    <name type="scientific">Phragmitibacter flavus</name>
    <dbReference type="NCBI Taxonomy" id="2576071"/>
    <lineage>
        <taxon>Bacteria</taxon>
        <taxon>Pseudomonadati</taxon>
        <taxon>Verrucomicrobiota</taxon>
        <taxon>Verrucomicrobiia</taxon>
        <taxon>Verrucomicrobiales</taxon>
        <taxon>Verrucomicrobiaceae</taxon>
        <taxon>Phragmitibacter</taxon>
    </lineage>
</organism>
<proteinExistence type="predicted"/>
<reference evidence="3 4" key="1">
    <citation type="submission" date="2019-05" db="EMBL/GenBank/DDBJ databases">
        <title>Verrucobacter flavum gen. nov., sp. nov. a new member of the family Verrucomicrobiaceae.</title>
        <authorList>
            <person name="Szuroczki S."/>
            <person name="Abbaszade G."/>
            <person name="Szabo A."/>
            <person name="Felfoldi T."/>
            <person name="Schumann P."/>
            <person name="Boka K."/>
            <person name="Keki Z."/>
            <person name="Toumi M."/>
            <person name="Toth E."/>
        </authorList>
    </citation>
    <scope>NUCLEOTIDE SEQUENCE [LARGE SCALE GENOMIC DNA]</scope>
    <source>
        <strain evidence="3 4">MG-N-17</strain>
    </source>
</reference>
<dbReference type="EMBL" id="VAUV01000002">
    <property type="protein sequence ID" value="TLD72317.1"/>
    <property type="molecule type" value="Genomic_DNA"/>
</dbReference>
<dbReference type="OrthoDB" id="9805366at2"/>
<evidence type="ECO:0000313" key="4">
    <source>
        <dbReference type="Proteomes" id="UP000306196"/>
    </source>
</evidence>
<gene>
    <name evidence="3" type="ORF">FEM03_02890</name>
</gene>
<feature type="domain" description="Glycosyltransferase family 28 N-terminal" evidence="1">
    <location>
        <begin position="7"/>
        <end position="132"/>
    </location>
</feature>
<dbReference type="Pfam" id="PF06722">
    <property type="entry name" value="EryCIII-like_C"/>
    <property type="match status" value="1"/>
</dbReference>
<dbReference type="PANTHER" id="PTHR48050">
    <property type="entry name" value="STEROL 3-BETA-GLUCOSYLTRANSFERASE"/>
    <property type="match status" value="1"/>
</dbReference>
<dbReference type="GO" id="GO:0005975">
    <property type="term" value="P:carbohydrate metabolic process"/>
    <property type="evidence" value="ECO:0007669"/>
    <property type="project" value="InterPro"/>
</dbReference>
<dbReference type="Gene3D" id="3.40.50.2000">
    <property type="entry name" value="Glycogen Phosphorylase B"/>
    <property type="match status" value="2"/>
</dbReference>
<evidence type="ECO:0000313" key="3">
    <source>
        <dbReference type="EMBL" id="TLD72317.1"/>
    </source>
</evidence>
<accession>A0A5R8KJ86</accession>
<dbReference type="InterPro" id="IPR010610">
    <property type="entry name" value="EryCIII-like_C"/>
</dbReference>
<dbReference type="SUPFAM" id="SSF53756">
    <property type="entry name" value="UDP-Glycosyltransferase/glycogen phosphorylase"/>
    <property type="match status" value="1"/>
</dbReference>
<sequence>MIMARFVLCPFGSGGDVNPFIWLGKLLRARGHEVVVVTVPMFDEVVKRAGLEFHGVGVREEYEALIRDPRLWQPLIGTGLVFQAAAKGMRPFFEAIREEVAKGKAGEVVVAAPFQNVAGRLAREVLKVPLVTVHLQPIAMFSVHDRAVFVQGMKWLAKLPWWVKRVMFSLPNPADVFLAPEIKKLCAEHGVKAPKRVLREWLHSPDGDLCLWPEWFAEKQRDWPEKAVAVGFPLEDLSGQFVWPEGLREFLDAGDKPVLLTAGTGNAQAREFFEVGLRACEKLGRRALVGTRYREQMPEVLPDWARWFEYLPFGELLPEVAAMVHHGGIGTMSQAFAAGVPQVVVPMAHDQPDNGARMERLSAGRVAARLGALEKVLSGVLESKEIRKGCAQVAGWCTEDRSAERAVDVMEGVINYGGD</sequence>
<dbReference type="PANTHER" id="PTHR48050:SF13">
    <property type="entry name" value="STEROL 3-BETA-GLUCOSYLTRANSFERASE UGT80A2"/>
    <property type="match status" value="1"/>
</dbReference>
<dbReference type="AlphaFoldDB" id="A0A5R8KJ86"/>
<dbReference type="InterPro" id="IPR004276">
    <property type="entry name" value="GlycoTrans_28_N"/>
</dbReference>
<dbReference type="InterPro" id="IPR002213">
    <property type="entry name" value="UDP_glucos_trans"/>
</dbReference>
<dbReference type="GO" id="GO:0033072">
    <property type="term" value="P:vancomycin biosynthetic process"/>
    <property type="evidence" value="ECO:0007669"/>
    <property type="project" value="UniProtKB-ARBA"/>
</dbReference>
<evidence type="ECO:0000259" key="1">
    <source>
        <dbReference type="Pfam" id="PF03033"/>
    </source>
</evidence>
<dbReference type="Proteomes" id="UP000306196">
    <property type="component" value="Unassembled WGS sequence"/>
</dbReference>
<dbReference type="InterPro" id="IPR050426">
    <property type="entry name" value="Glycosyltransferase_28"/>
</dbReference>
<evidence type="ECO:0000259" key="2">
    <source>
        <dbReference type="Pfam" id="PF06722"/>
    </source>
</evidence>
<comment type="caution">
    <text evidence="3">The sequence shown here is derived from an EMBL/GenBank/DDBJ whole genome shotgun (WGS) entry which is preliminary data.</text>
</comment>
<name>A0A5R8KJ86_9BACT</name>
<dbReference type="GO" id="GO:0016758">
    <property type="term" value="F:hexosyltransferase activity"/>
    <property type="evidence" value="ECO:0007669"/>
    <property type="project" value="InterPro"/>
</dbReference>
<protein>
    <submittedName>
        <fullName evidence="3">Uncharacterized protein</fullName>
    </submittedName>
</protein>
<dbReference type="GO" id="GO:0008194">
    <property type="term" value="F:UDP-glycosyltransferase activity"/>
    <property type="evidence" value="ECO:0007669"/>
    <property type="project" value="InterPro"/>
</dbReference>